<proteinExistence type="predicted"/>
<keyword evidence="3" id="KW-1185">Reference proteome</keyword>
<keyword evidence="1" id="KW-0175">Coiled coil</keyword>
<dbReference type="Proteomes" id="UP000708208">
    <property type="component" value="Unassembled WGS sequence"/>
</dbReference>
<reference evidence="2" key="1">
    <citation type="submission" date="2021-06" db="EMBL/GenBank/DDBJ databases">
        <authorList>
            <person name="Hodson N. C."/>
            <person name="Mongue J. A."/>
            <person name="Jaron S. K."/>
        </authorList>
    </citation>
    <scope>NUCLEOTIDE SEQUENCE</scope>
</reference>
<evidence type="ECO:0000256" key="1">
    <source>
        <dbReference type="SAM" id="Coils"/>
    </source>
</evidence>
<dbReference type="EMBL" id="CAJVCH010570778">
    <property type="protein sequence ID" value="CAG7835839.1"/>
    <property type="molecule type" value="Genomic_DNA"/>
</dbReference>
<feature type="coiled-coil region" evidence="1">
    <location>
        <begin position="60"/>
        <end position="97"/>
    </location>
</feature>
<dbReference type="AlphaFoldDB" id="A0A8J2LMY3"/>
<feature type="non-terminal residue" evidence="2">
    <location>
        <position position="1"/>
    </location>
</feature>
<evidence type="ECO:0000313" key="3">
    <source>
        <dbReference type="Proteomes" id="UP000708208"/>
    </source>
</evidence>
<comment type="caution">
    <text evidence="2">The sequence shown here is derived from an EMBL/GenBank/DDBJ whole genome shotgun (WGS) entry which is preliminary data.</text>
</comment>
<protein>
    <submittedName>
        <fullName evidence="2">Uncharacterized protein</fullName>
    </submittedName>
</protein>
<organism evidence="2 3">
    <name type="scientific">Allacma fusca</name>
    <dbReference type="NCBI Taxonomy" id="39272"/>
    <lineage>
        <taxon>Eukaryota</taxon>
        <taxon>Metazoa</taxon>
        <taxon>Ecdysozoa</taxon>
        <taxon>Arthropoda</taxon>
        <taxon>Hexapoda</taxon>
        <taxon>Collembola</taxon>
        <taxon>Symphypleona</taxon>
        <taxon>Sminthuridae</taxon>
        <taxon>Allacma</taxon>
    </lineage>
</organism>
<evidence type="ECO:0000313" key="2">
    <source>
        <dbReference type="EMBL" id="CAG7835839.1"/>
    </source>
</evidence>
<sequence>HIPFATKVPTFMAQDSEEECSEIVTQYYHDYEIATQIFKTELYDPEECEEILEEEKSKILNEFENNLGSNEEDLKQKEILVTKIERLAETLKESNNTRFWFVQNALDECMDSALTYYRNNADKRFEDVSSLTFEDFMELQHTLESESLGVFDNKVSLTKNLPPTEVQISRHQLRKELDELVEDCGKKFKEEMQTQIQTAISTSEEKAKKIILDKINRYATQFDLVSERDFLTELNKIRKSTVKQIENEMFFENKYTEPAIFKIVDKLEASLHDFGVQYWQETLVYSNQEGEGRIRDKIQRIKEMYSENLCAKKVNQRKIFVQSERNTVMTEFADSFSFSDQEGEDSFKEFLESELSQVEKELGVKEDSNGFFVTELIKEQHL</sequence>
<name>A0A8J2LMY3_9HEXA</name>
<gene>
    <name evidence="2" type="ORF">AFUS01_LOCUS45159</name>
</gene>
<accession>A0A8J2LMY3</accession>